<protein>
    <submittedName>
        <fullName evidence="3">Uncharacterized protein</fullName>
    </submittedName>
</protein>
<dbReference type="EMBL" id="CAMPGE010005042">
    <property type="protein sequence ID" value="CAI2363889.1"/>
    <property type="molecule type" value="Genomic_DNA"/>
</dbReference>
<feature type="transmembrane region" description="Helical" evidence="1">
    <location>
        <begin position="144"/>
        <end position="164"/>
    </location>
</feature>
<dbReference type="AlphaFoldDB" id="A0AAD1UEE3"/>
<keyword evidence="4" id="KW-1185">Reference proteome</keyword>
<name>A0AAD1UEE3_EUPCR</name>
<evidence type="ECO:0000313" key="3">
    <source>
        <dbReference type="EMBL" id="CAI2363889.1"/>
    </source>
</evidence>
<comment type="caution">
    <text evidence="3">The sequence shown here is derived from an EMBL/GenBank/DDBJ whole genome shotgun (WGS) entry which is preliminary data.</text>
</comment>
<feature type="chain" id="PRO_5042022869" evidence="2">
    <location>
        <begin position="25"/>
        <end position="420"/>
    </location>
</feature>
<feature type="signal peptide" evidence="2">
    <location>
        <begin position="1"/>
        <end position="24"/>
    </location>
</feature>
<sequence>MGIFKKKFLLFTLLLSSALTNGWADEDNEYDSVREEEPTTPYEWEYFPLEYHPSVTDFQKNLGLLDKFPNIDACVHDRVAGDQRKYWYAPAFIDMDLAGSYFFVLIGAPALLILLPLLFKCILSERILRTISGEKYDSAFAGSLYLAWYSAILFSLAATIYLIAGRFRIEIVWCFDSPHTYRDHPTSMKTVIDIPVMDSEDILDYGLTISEGFMNTVYSPAEYESRSEVDRCTTENMGTFTRLTCTFEDIVSFEQDVVEHLYFKFNKEQVNMQEFGNAKIIMLNKFGYDGMEDPEKREQMVYYERYEMLKEGIDIPMDMASKMKVKLIPTQYQNNIRDFHYTENKQHLVSLRPNVSEDEEEEEDEQIHFEFEFDVDKKVMRYESRSLLVTVTQAMSLLTGMIFVGFLYIDLLKKWKLGEW</sequence>
<gene>
    <name evidence="3" type="ORF">ECRASSUSDP1_LOCUS5229</name>
</gene>
<proteinExistence type="predicted"/>
<dbReference type="Proteomes" id="UP001295684">
    <property type="component" value="Unassembled WGS sequence"/>
</dbReference>
<feature type="transmembrane region" description="Helical" evidence="1">
    <location>
        <begin position="387"/>
        <end position="409"/>
    </location>
</feature>
<keyword evidence="1" id="KW-0812">Transmembrane</keyword>
<evidence type="ECO:0000256" key="1">
    <source>
        <dbReference type="SAM" id="Phobius"/>
    </source>
</evidence>
<keyword evidence="2" id="KW-0732">Signal</keyword>
<organism evidence="3 4">
    <name type="scientific">Euplotes crassus</name>
    <dbReference type="NCBI Taxonomy" id="5936"/>
    <lineage>
        <taxon>Eukaryota</taxon>
        <taxon>Sar</taxon>
        <taxon>Alveolata</taxon>
        <taxon>Ciliophora</taxon>
        <taxon>Intramacronucleata</taxon>
        <taxon>Spirotrichea</taxon>
        <taxon>Hypotrichia</taxon>
        <taxon>Euplotida</taxon>
        <taxon>Euplotidae</taxon>
        <taxon>Moneuplotes</taxon>
    </lineage>
</organism>
<evidence type="ECO:0000313" key="4">
    <source>
        <dbReference type="Proteomes" id="UP001295684"/>
    </source>
</evidence>
<keyword evidence="1" id="KW-1133">Transmembrane helix</keyword>
<evidence type="ECO:0000256" key="2">
    <source>
        <dbReference type="SAM" id="SignalP"/>
    </source>
</evidence>
<feature type="transmembrane region" description="Helical" evidence="1">
    <location>
        <begin position="101"/>
        <end position="123"/>
    </location>
</feature>
<accession>A0AAD1UEE3</accession>
<reference evidence="3" key="1">
    <citation type="submission" date="2023-07" db="EMBL/GenBank/DDBJ databases">
        <authorList>
            <consortium name="AG Swart"/>
            <person name="Singh M."/>
            <person name="Singh A."/>
            <person name="Seah K."/>
            <person name="Emmerich C."/>
        </authorList>
    </citation>
    <scope>NUCLEOTIDE SEQUENCE</scope>
    <source>
        <strain evidence="3">DP1</strain>
    </source>
</reference>
<keyword evidence="1" id="KW-0472">Membrane</keyword>